<dbReference type="PANTHER" id="PTHR36978">
    <property type="entry name" value="P-LOOP CONTAINING NUCLEOTIDE TRIPHOSPHATE HYDROLASE"/>
    <property type="match status" value="1"/>
</dbReference>
<protein>
    <recommendedName>
        <fullName evidence="3">P-loop containing nucleoside triphosphate hydrolase protein</fullName>
    </recommendedName>
</protein>
<dbReference type="InterPro" id="IPR040632">
    <property type="entry name" value="Sulfotransfer_4"/>
</dbReference>
<evidence type="ECO:0000313" key="1">
    <source>
        <dbReference type="EMBL" id="KAF2479727.1"/>
    </source>
</evidence>
<organism evidence="1 2">
    <name type="scientific">Neohortaea acidophila</name>
    <dbReference type="NCBI Taxonomy" id="245834"/>
    <lineage>
        <taxon>Eukaryota</taxon>
        <taxon>Fungi</taxon>
        <taxon>Dikarya</taxon>
        <taxon>Ascomycota</taxon>
        <taxon>Pezizomycotina</taxon>
        <taxon>Dothideomycetes</taxon>
        <taxon>Dothideomycetidae</taxon>
        <taxon>Mycosphaerellales</taxon>
        <taxon>Teratosphaeriaceae</taxon>
        <taxon>Neohortaea</taxon>
    </lineage>
</organism>
<dbReference type="Gene3D" id="3.40.50.300">
    <property type="entry name" value="P-loop containing nucleotide triphosphate hydrolases"/>
    <property type="match status" value="1"/>
</dbReference>
<dbReference type="EMBL" id="MU001641">
    <property type="protein sequence ID" value="KAF2479727.1"/>
    <property type="molecule type" value="Genomic_DNA"/>
</dbReference>
<dbReference type="Pfam" id="PF17784">
    <property type="entry name" value="Sulfotransfer_4"/>
    <property type="match status" value="1"/>
</dbReference>
<dbReference type="InterPro" id="IPR027417">
    <property type="entry name" value="P-loop_NTPase"/>
</dbReference>
<evidence type="ECO:0000313" key="2">
    <source>
        <dbReference type="Proteomes" id="UP000799767"/>
    </source>
</evidence>
<accession>A0A6A6PKD2</accession>
<dbReference type="Proteomes" id="UP000799767">
    <property type="component" value="Unassembled WGS sequence"/>
</dbReference>
<gene>
    <name evidence="1" type="ORF">BDY17DRAFT_230550</name>
</gene>
<feature type="non-terminal residue" evidence="1">
    <location>
        <position position="1"/>
    </location>
</feature>
<evidence type="ECO:0008006" key="3">
    <source>
        <dbReference type="Google" id="ProtNLM"/>
    </source>
</evidence>
<dbReference type="RefSeq" id="XP_033586297.1">
    <property type="nucleotide sequence ID" value="XM_033730207.1"/>
</dbReference>
<sequence length="213" mass="24029">VPMQVLALGYSRTGTLSMHTALQTLGYTTYHFSNIFANVRDADIWQELLAAKFHNKENIPFDYKHAFDQLLGDYSAVTDNPCALFWKELIEAYPDAKIVLVERNEETWLKSIAVLFDGVLHPISTHVLRFTDPYWYGRVISAGRGWILASTGHASAAGAKQNALAVYRKHYADIRAAVPAEKMLEFRLGSGWEPLCKYLGKPVPDVPFPRLNE</sequence>
<proteinExistence type="predicted"/>
<reference evidence="1" key="1">
    <citation type="journal article" date="2020" name="Stud. Mycol.">
        <title>101 Dothideomycetes genomes: a test case for predicting lifestyles and emergence of pathogens.</title>
        <authorList>
            <person name="Haridas S."/>
            <person name="Albert R."/>
            <person name="Binder M."/>
            <person name="Bloem J."/>
            <person name="Labutti K."/>
            <person name="Salamov A."/>
            <person name="Andreopoulos B."/>
            <person name="Baker S."/>
            <person name="Barry K."/>
            <person name="Bills G."/>
            <person name="Bluhm B."/>
            <person name="Cannon C."/>
            <person name="Castanera R."/>
            <person name="Culley D."/>
            <person name="Daum C."/>
            <person name="Ezra D."/>
            <person name="Gonzalez J."/>
            <person name="Henrissat B."/>
            <person name="Kuo A."/>
            <person name="Liang C."/>
            <person name="Lipzen A."/>
            <person name="Lutzoni F."/>
            <person name="Magnuson J."/>
            <person name="Mondo S."/>
            <person name="Nolan M."/>
            <person name="Ohm R."/>
            <person name="Pangilinan J."/>
            <person name="Park H.-J."/>
            <person name="Ramirez L."/>
            <person name="Alfaro M."/>
            <person name="Sun H."/>
            <person name="Tritt A."/>
            <person name="Yoshinaga Y."/>
            <person name="Zwiers L.-H."/>
            <person name="Turgeon B."/>
            <person name="Goodwin S."/>
            <person name="Spatafora J."/>
            <person name="Crous P."/>
            <person name="Grigoriev I."/>
        </authorList>
    </citation>
    <scope>NUCLEOTIDE SEQUENCE</scope>
    <source>
        <strain evidence="1">CBS 113389</strain>
    </source>
</reference>
<keyword evidence="2" id="KW-1185">Reference proteome</keyword>
<dbReference type="OrthoDB" id="408152at2759"/>
<name>A0A6A6PKD2_9PEZI</name>
<feature type="non-terminal residue" evidence="1">
    <location>
        <position position="213"/>
    </location>
</feature>
<dbReference type="GeneID" id="54471209"/>
<dbReference type="PANTHER" id="PTHR36978:SF4">
    <property type="entry name" value="P-LOOP CONTAINING NUCLEOSIDE TRIPHOSPHATE HYDROLASE PROTEIN"/>
    <property type="match status" value="1"/>
</dbReference>
<dbReference type="AlphaFoldDB" id="A0A6A6PKD2"/>
<dbReference type="SUPFAM" id="SSF52540">
    <property type="entry name" value="P-loop containing nucleoside triphosphate hydrolases"/>
    <property type="match status" value="1"/>
</dbReference>